<organism evidence="1 2">
    <name type="scientific">Brassica carinata</name>
    <name type="common">Ethiopian mustard</name>
    <name type="synonym">Abyssinian cabbage</name>
    <dbReference type="NCBI Taxonomy" id="52824"/>
    <lineage>
        <taxon>Eukaryota</taxon>
        <taxon>Viridiplantae</taxon>
        <taxon>Streptophyta</taxon>
        <taxon>Embryophyta</taxon>
        <taxon>Tracheophyta</taxon>
        <taxon>Spermatophyta</taxon>
        <taxon>Magnoliopsida</taxon>
        <taxon>eudicotyledons</taxon>
        <taxon>Gunneridae</taxon>
        <taxon>Pentapetalae</taxon>
        <taxon>rosids</taxon>
        <taxon>malvids</taxon>
        <taxon>Brassicales</taxon>
        <taxon>Brassicaceae</taxon>
        <taxon>Brassiceae</taxon>
        <taxon>Brassica</taxon>
    </lineage>
</organism>
<dbReference type="Proteomes" id="UP000886595">
    <property type="component" value="Unassembled WGS sequence"/>
</dbReference>
<dbReference type="EMBL" id="JAAMPC010000017">
    <property type="protein sequence ID" value="KAG2249083.1"/>
    <property type="molecule type" value="Genomic_DNA"/>
</dbReference>
<evidence type="ECO:0000313" key="1">
    <source>
        <dbReference type="EMBL" id="KAG2249083.1"/>
    </source>
</evidence>
<gene>
    <name evidence="1" type="ORF">Bca52824_088711</name>
</gene>
<evidence type="ECO:0000313" key="2">
    <source>
        <dbReference type="Proteomes" id="UP000886595"/>
    </source>
</evidence>
<accession>A0A8X7PEI6</accession>
<proteinExistence type="predicted"/>
<comment type="caution">
    <text evidence="1">The sequence shown here is derived from an EMBL/GenBank/DDBJ whole genome shotgun (WGS) entry which is preliminary data.</text>
</comment>
<dbReference type="InterPro" id="IPR004252">
    <property type="entry name" value="Probable_transposase_24"/>
</dbReference>
<reference evidence="1 2" key="1">
    <citation type="submission" date="2020-02" db="EMBL/GenBank/DDBJ databases">
        <authorList>
            <person name="Ma Q."/>
            <person name="Huang Y."/>
            <person name="Song X."/>
            <person name="Pei D."/>
        </authorList>
    </citation>
    <scope>NUCLEOTIDE SEQUENCE [LARGE SCALE GENOMIC DNA]</scope>
    <source>
        <strain evidence="1">Sxm20200214</strain>
        <tissue evidence="1">Leaf</tissue>
    </source>
</reference>
<dbReference type="OrthoDB" id="1109206at2759"/>
<dbReference type="AlphaFoldDB" id="A0A8X7PEI6"/>
<name>A0A8X7PEI6_BRACI</name>
<keyword evidence="2" id="KW-1185">Reference proteome</keyword>
<dbReference type="Pfam" id="PF03004">
    <property type="entry name" value="Transposase_24"/>
    <property type="match status" value="1"/>
</dbReference>
<protein>
    <submittedName>
        <fullName evidence="1">Uncharacterized protein</fullName>
    </submittedName>
</protein>
<sequence>MMLIASYRSYADFLASSFPSSSSAGLGSPATQGTSVPQPQPASIIEDRLLNELLVAPGRELLPKLSPNGEPNTSWFRRSNRNAICKSILKCFHSLLELPYPTYAHVPLEIQKMWLRSFATAERGGVPPDWLELMRDMHTNKQTGEMQDPVARELLATLSKLKEDKEAQLQQSQLSANDGSTASNMLSREEINQLVLENVPIKKGRRYGIGRTSEAISTSSSQLSVSSSSIVQYMERMKTELDEERTKRQAIEEELRRVTVFISNLCPEQFSATQTQPDSPTQSPDDRCF</sequence>